<dbReference type="EMBL" id="CP133647">
    <property type="protein sequence ID" value="WNH01093.1"/>
    <property type="molecule type" value="Genomic_DNA"/>
</dbReference>
<feature type="transmembrane region" description="Helical" evidence="1">
    <location>
        <begin position="7"/>
        <end position="29"/>
    </location>
</feature>
<protein>
    <submittedName>
        <fullName evidence="2">Uncharacterized protein</fullName>
    </submittedName>
</protein>
<accession>A0ABY9XES2</accession>
<reference evidence="2 3" key="1">
    <citation type="journal article" date="2023" name="Access Microbiol">
        <title>The genome of a steinernematid-associated Pseudomonas piscis bacterium encodes the biosynthesis of insect toxins.</title>
        <authorList>
            <person name="Awori R.M."/>
            <person name="Hendre P."/>
            <person name="Amugune N.O."/>
        </authorList>
    </citation>
    <scope>NUCLEOTIDE SEQUENCE [LARGE SCALE GENOMIC DNA]</scope>
    <source>
        <strain evidence="2 3">97</strain>
    </source>
</reference>
<dbReference type="Proteomes" id="UP001300348">
    <property type="component" value="Chromosome"/>
</dbReference>
<dbReference type="RefSeq" id="WP_189757990.1">
    <property type="nucleotide sequence ID" value="NZ_CAWPOC010000001.1"/>
</dbReference>
<feature type="transmembrane region" description="Helical" evidence="1">
    <location>
        <begin position="49"/>
        <end position="67"/>
    </location>
</feature>
<evidence type="ECO:0000256" key="1">
    <source>
        <dbReference type="SAM" id="Phobius"/>
    </source>
</evidence>
<name>A0ABY9XES2_9GAMM</name>
<proteinExistence type="predicted"/>
<organism evidence="2 3">
    <name type="scientific">Xenorhabdus griffiniae</name>
    <dbReference type="NCBI Taxonomy" id="351672"/>
    <lineage>
        <taxon>Bacteria</taxon>
        <taxon>Pseudomonadati</taxon>
        <taxon>Pseudomonadota</taxon>
        <taxon>Gammaproteobacteria</taxon>
        <taxon>Enterobacterales</taxon>
        <taxon>Morganellaceae</taxon>
        <taxon>Xenorhabdus</taxon>
    </lineage>
</organism>
<feature type="transmembrane region" description="Helical" evidence="1">
    <location>
        <begin position="79"/>
        <end position="100"/>
    </location>
</feature>
<keyword evidence="1" id="KW-0472">Membrane</keyword>
<keyword evidence="1" id="KW-1133">Transmembrane helix</keyword>
<gene>
    <name evidence="2" type="ORF">QL112_014740</name>
</gene>
<sequence>MKIKIFLKWMVFIVILMMGLLFVAHLSLINPDLAGGFNQLMYRWRYFSLLWRVVVYALIGVFLWNLWKSGKVPLESQQPFKRVVIMFVLFALVSEAVIWINNNNGE</sequence>
<evidence type="ECO:0000313" key="2">
    <source>
        <dbReference type="EMBL" id="WNH01093.1"/>
    </source>
</evidence>
<keyword evidence="1" id="KW-0812">Transmembrane</keyword>
<keyword evidence="3" id="KW-1185">Reference proteome</keyword>
<evidence type="ECO:0000313" key="3">
    <source>
        <dbReference type="Proteomes" id="UP001300348"/>
    </source>
</evidence>
<dbReference type="GeneID" id="88856839"/>